<dbReference type="GO" id="GO:0051123">
    <property type="term" value="P:RNA polymerase II preinitiation complex assembly"/>
    <property type="evidence" value="ECO:0007669"/>
    <property type="project" value="TreeGrafter"/>
</dbReference>
<evidence type="ECO:0000256" key="5">
    <source>
        <dbReference type="ARBA" id="ARBA00023242"/>
    </source>
</evidence>
<evidence type="ECO:0000256" key="6">
    <source>
        <dbReference type="SAM" id="MobiDB-lite"/>
    </source>
</evidence>
<feature type="compositionally biased region" description="Low complexity" evidence="6">
    <location>
        <begin position="422"/>
        <end position="494"/>
    </location>
</feature>
<evidence type="ECO:0000256" key="2">
    <source>
        <dbReference type="ARBA" id="ARBA00007530"/>
    </source>
</evidence>
<feature type="domain" description="Transcription initiation factor TFIID subunit 12" evidence="7">
    <location>
        <begin position="604"/>
        <end position="671"/>
    </location>
</feature>
<dbReference type="FunFam" id="1.10.20.10:FF:000011">
    <property type="entry name" value="Transcription initiation factor TFIID subunit 12"/>
    <property type="match status" value="1"/>
</dbReference>
<evidence type="ECO:0000256" key="1">
    <source>
        <dbReference type="ARBA" id="ARBA00004123"/>
    </source>
</evidence>
<dbReference type="GO" id="GO:0003677">
    <property type="term" value="F:DNA binding"/>
    <property type="evidence" value="ECO:0007669"/>
    <property type="project" value="TreeGrafter"/>
</dbReference>
<reference evidence="8" key="2">
    <citation type="journal article" date="2023" name="Plants (Basel)">
        <title>Annotation of the Turnera subulata (Passifloraceae) Draft Genome Reveals the S-Locus Evolved after the Divergence of Turneroideae from Passifloroideae in a Stepwise Manner.</title>
        <authorList>
            <person name="Henning P.M."/>
            <person name="Roalson E.H."/>
            <person name="Mir W."/>
            <person name="McCubbin A.G."/>
            <person name="Shore J.S."/>
        </authorList>
    </citation>
    <scope>NUCLEOTIDE SEQUENCE</scope>
    <source>
        <strain evidence="8">F60SS</strain>
    </source>
</reference>
<dbReference type="PANTHER" id="PTHR12264">
    <property type="entry name" value="TRANSCRIPTION INITIATION FACTOR TFIID SUBUNIT 12"/>
    <property type="match status" value="1"/>
</dbReference>
<feature type="compositionally biased region" description="Low complexity" evidence="6">
    <location>
        <begin position="103"/>
        <end position="112"/>
    </location>
</feature>
<accession>A0A9Q0FNZ3</accession>
<dbReference type="EMBL" id="JAKUCV010004567">
    <property type="protein sequence ID" value="KAJ4834957.1"/>
    <property type="molecule type" value="Genomic_DNA"/>
</dbReference>
<feature type="compositionally biased region" description="Polar residues" evidence="6">
    <location>
        <begin position="322"/>
        <end position="333"/>
    </location>
</feature>
<dbReference type="GO" id="GO:0005669">
    <property type="term" value="C:transcription factor TFIID complex"/>
    <property type="evidence" value="ECO:0007669"/>
    <property type="project" value="InterPro"/>
</dbReference>
<feature type="compositionally biased region" description="Polar residues" evidence="6">
    <location>
        <begin position="528"/>
        <end position="546"/>
    </location>
</feature>
<dbReference type="PANTHER" id="PTHR12264:SF21">
    <property type="entry name" value="TRANSCRIPTION INITIATION FACTOR TFIID SUBUNIT 12"/>
    <property type="match status" value="1"/>
</dbReference>
<evidence type="ECO:0000313" key="9">
    <source>
        <dbReference type="Proteomes" id="UP001141552"/>
    </source>
</evidence>
<protein>
    <recommendedName>
        <fullName evidence="7">Transcription initiation factor TFIID subunit 12 domain-containing protein</fullName>
    </recommendedName>
</protein>
<feature type="compositionally biased region" description="Polar residues" evidence="6">
    <location>
        <begin position="340"/>
        <end position="353"/>
    </location>
</feature>
<evidence type="ECO:0000256" key="3">
    <source>
        <dbReference type="ARBA" id="ARBA00023015"/>
    </source>
</evidence>
<name>A0A9Q0FNZ3_9ROSI</name>
<reference evidence="8" key="1">
    <citation type="submission" date="2022-02" db="EMBL/GenBank/DDBJ databases">
        <authorList>
            <person name="Henning P.M."/>
            <person name="McCubbin A.G."/>
            <person name="Shore J.S."/>
        </authorList>
    </citation>
    <scope>NUCLEOTIDE SEQUENCE</scope>
    <source>
        <strain evidence="8">F60SS</strain>
        <tissue evidence="8">Leaves</tissue>
    </source>
</reference>
<organism evidence="8 9">
    <name type="scientific">Turnera subulata</name>
    <dbReference type="NCBI Taxonomy" id="218843"/>
    <lineage>
        <taxon>Eukaryota</taxon>
        <taxon>Viridiplantae</taxon>
        <taxon>Streptophyta</taxon>
        <taxon>Embryophyta</taxon>
        <taxon>Tracheophyta</taxon>
        <taxon>Spermatophyta</taxon>
        <taxon>Magnoliopsida</taxon>
        <taxon>eudicotyledons</taxon>
        <taxon>Gunneridae</taxon>
        <taxon>Pentapetalae</taxon>
        <taxon>rosids</taxon>
        <taxon>fabids</taxon>
        <taxon>Malpighiales</taxon>
        <taxon>Passifloraceae</taxon>
        <taxon>Turnera</taxon>
    </lineage>
</organism>
<feature type="compositionally biased region" description="Polar residues" evidence="6">
    <location>
        <begin position="396"/>
        <end position="409"/>
    </location>
</feature>
<keyword evidence="4" id="KW-0804">Transcription</keyword>
<keyword evidence="5" id="KW-0539">Nucleus</keyword>
<comment type="caution">
    <text evidence="8">The sequence shown here is derived from an EMBL/GenBank/DDBJ whole genome shotgun (WGS) entry which is preliminary data.</text>
</comment>
<feature type="compositionally biased region" description="Pro residues" evidence="6">
    <location>
        <begin position="113"/>
        <end position="122"/>
    </location>
</feature>
<feature type="compositionally biased region" description="Low complexity" evidence="6">
    <location>
        <begin position="53"/>
        <end position="65"/>
    </location>
</feature>
<dbReference type="InterPro" id="IPR003228">
    <property type="entry name" value="TFIID_TAF12_dom"/>
</dbReference>
<dbReference type="InterPro" id="IPR009072">
    <property type="entry name" value="Histone-fold"/>
</dbReference>
<sequence length="743" mass="79263">MEHQSHGLHRTEHHKTKPTRSGPYLCFPPLHHSFAEHKSPMDQQTPTVPPSPSTASVTVTAAAPQPTEPPQPLLPQPQPTPQPPTPTPALTPPPPQPQPQPQPQQQQQQEAPPIQPQPPQPPSSSSSSPSPTSTSTTTTPLPTTTNSNSNPNPNPPPKSQTSTASNKPLIVHRPWQQPQSHFPQFAPLPSSSAPPGPTLTSSPSASASASPISAAPQRGGVAIGVPAPHAAPPPSSFSSSFGQQFGGLSRGPANVPESVANNAAPSQVRHGMQGVGMMGPMSSSSQMRPVGIPSHHQQRPVQASMRPPPASPNSPSPNPQNFQGHSFMRSSSVGPPALSAANTSQRGPPSSTAVHVSQRVVPPSSSPSTPQTVHSSTQPWLSSGPPGKPPLPSPSFRPQVNSPSLQQRSHIPHQHHSLAPASQQQHTLSGQQQHTPSGQQQHAPSGQQQHAPSGQQQQHSPSGQQQQHTPSGQQQQHTPSAQQQQHIPSVQQHPRMPSPLLHPHMSSAQPQQHTASAQQQQHTTSVHPQQSSQSNQRKDNYGQQFPPSRVPQPLPHAPQVARVQGAQNQNTTSPVVVQPNTAQSTPQRRINDAESDEPGNRILGKRSIHELVSQIDPSEKLDPEVEDILADIADEFVESITTFGCSLAKHRKSDTLEAKDILLHLERNWNITLPGFSGDEIKSYRKPLVNDIHKERLAVVKKSIMASEMANAKNSVGQAAGHAKNTMGKTQANAMVSPNLKVT</sequence>
<dbReference type="PRINTS" id="PR01217">
    <property type="entry name" value="PRICHEXTENSN"/>
</dbReference>
<dbReference type="GO" id="GO:0017025">
    <property type="term" value="F:TBP-class protein binding"/>
    <property type="evidence" value="ECO:0007669"/>
    <property type="project" value="TreeGrafter"/>
</dbReference>
<feature type="compositionally biased region" description="Polar residues" evidence="6">
    <location>
        <begin position="565"/>
        <end position="588"/>
    </location>
</feature>
<proteinExistence type="inferred from homology"/>
<dbReference type="Proteomes" id="UP001141552">
    <property type="component" value="Unassembled WGS sequence"/>
</dbReference>
<feature type="compositionally biased region" description="Low complexity" evidence="6">
    <location>
        <begin position="123"/>
        <end position="151"/>
    </location>
</feature>
<feature type="compositionally biased region" description="Pro residues" evidence="6">
    <location>
        <begin position="66"/>
        <end position="102"/>
    </location>
</feature>
<feature type="compositionally biased region" description="Low complexity" evidence="6">
    <location>
        <begin position="507"/>
        <end position="527"/>
    </location>
</feature>
<feature type="region of interest" description="Disordered" evidence="6">
    <location>
        <begin position="1"/>
        <end position="605"/>
    </location>
</feature>
<keyword evidence="9" id="KW-1185">Reference proteome</keyword>
<feature type="compositionally biased region" description="Pro residues" evidence="6">
    <location>
        <begin position="306"/>
        <end position="318"/>
    </location>
</feature>
<dbReference type="Pfam" id="PF03847">
    <property type="entry name" value="TFIID_20kDa"/>
    <property type="match status" value="1"/>
</dbReference>
<dbReference type="SUPFAM" id="SSF47113">
    <property type="entry name" value="Histone-fold"/>
    <property type="match status" value="1"/>
</dbReference>
<dbReference type="InterPro" id="IPR037794">
    <property type="entry name" value="TAF12"/>
</dbReference>
<gene>
    <name evidence="8" type="ORF">Tsubulata_004100</name>
</gene>
<keyword evidence="3" id="KW-0805">Transcription regulation</keyword>
<dbReference type="GO" id="GO:0000124">
    <property type="term" value="C:SAGA complex"/>
    <property type="evidence" value="ECO:0007669"/>
    <property type="project" value="InterPro"/>
</dbReference>
<feature type="compositionally biased region" description="Low complexity" evidence="6">
    <location>
        <begin position="198"/>
        <end position="216"/>
    </location>
</feature>
<feature type="compositionally biased region" description="Low complexity" evidence="6">
    <location>
        <begin position="354"/>
        <end position="385"/>
    </location>
</feature>
<evidence type="ECO:0000259" key="7">
    <source>
        <dbReference type="Pfam" id="PF03847"/>
    </source>
</evidence>
<dbReference type="OrthoDB" id="2193432at2759"/>
<comment type="subcellular location">
    <subcellularLocation>
        <location evidence="1">Nucleus</location>
    </subcellularLocation>
</comment>
<dbReference type="GO" id="GO:0046982">
    <property type="term" value="F:protein heterodimerization activity"/>
    <property type="evidence" value="ECO:0007669"/>
    <property type="project" value="InterPro"/>
</dbReference>
<comment type="similarity">
    <text evidence="2">Belongs to the TAF12 family.</text>
</comment>
<feature type="compositionally biased region" description="Low complexity" evidence="6">
    <location>
        <begin position="278"/>
        <end position="287"/>
    </location>
</feature>
<dbReference type="AlphaFoldDB" id="A0A9Q0FNZ3"/>
<evidence type="ECO:0000313" key="8">
    <source>
        <dbReference type="EMBL" id="KAJ4834957.1"/>
    </source>
</evidence>
<evidence type="ECO:0000256" key="4">
    <source>
        <dbReference type="ARBA" id="ARBA00023163"/>
    </source>
</evidence>
<dbReference type="Gene3D" id="1.10.20.10">
    <property type="entry name" value="Histone, subunit A"/>
    <property type="match status" value="1"/>
</dbReference>
<dbReference type="CDD" id="cd07981">
    <property type="entry name" value="HFD_TAF12"/>
    <property type="match status" value="1"/>
</dbReference>
<feature type="compositionally biased region" description="Pro residues" evidence="6">
    <location>
        <begin position="386"/>
        <end position="395"/>
    </location>
</feature>
<feature type="compositionally biased region" description="Basic residues" evidence="6">
    <location>
        <begin position="1"/>
        <end position="18"/>
    </location>
</feature>